<evidence type="ECO:0000256" key="2">
    <source>
        <dbReference type="ARBA" id="ARBA00022730"/>
    </source>
</evidence>
<gene>
    <name evidence="11" type="primary">rps3</name>
</gene>
<dbReference type="GO" id="GO:0003735">
    <property type="term" value="F:structural constituent of ribosome"/>
    <property type="evidence" value="ECO:0007669"/>
    <property type="project" value="InterPro"/>
</dbReference>
<dbReference type="GO" id="GO:0006412">
    <property type="term" value="P:translation"/>
    <property type="evidence" value="ECO:0007669"/>
    <property type="project" value="InterPro"/>
</dbReference>
<comment type="similarity">
    <text evidence="1 9">Belongs to the universal ribosomal protein uS3 family.</text>
</comment>
<evidence type="ECO:0000256" key="4">
    <source>
        <dbReference type="ARBA" id="ARBA00022980"/>
    </source>
</evidence>
<evidence type="ECO:0000256" key="8">
    <source>
        <dbReference type="PROSITE-ProRule" id="PRU00118"/>
    </source>
</evidence>
<dbReference type="SMART" id="SM00322">
    <property type="entry name" value="KH"/>
    <property type="match status" value="1"/>
</dbReference>
<dbReference type="AlphaFoldDB" id="A0A223FM83"/>
<dbReference type="PANTHER" id="PTHR11760">
    <property type="entry name" value="30S/40S RIBOSOMAL PROTEIN S3"/>
    <property type="match status" value="1"/>
</dbReference>
<dbReference type="EMBL" id="KY706202">
    <property type="protein sequence ID" value="AST09076.1"/>
    <property type="molecule type" value="Genomic_DNA"/>
</dbReference>
<dbReference type="InterPro" id="IPR004044">
    <property type="entry name" value="KH_dom_type_2"/>
</dbReference>
<name>A0A223FM83_9EUGL</name>
<dbReference type="Pfam" id="PF00189">
    <property type="entry name" value="Ribosomal_S3_C"/>
    <property type="match status" value="1"/>
</dbReference>
<evidence type="ECO:0000256" key="3">
    <source>
        <dbReference type="ARBA" id="ARBA00022884"/>
    </source>
</evidence>
<dbReference type="NCBIfam" id="TIGR01009">
    <property type="entry name" value="rpsC_bact"/>
    <property type="match status" value="1"/>
</dbReference>
<evidence type="ECO:0000259" key="10">
    <source>
        <dbReference type="PROSITE" id="PS50823"/>
    </source>
</evidence>
<evidence type="ECO:0000256" key="7">
    <source>
        <dbReference type="ARBA" id="ARBA00035473"/>
    </source>
</evidence>
<keyword evidence="3 8" id="KW-0694">RNA-binding</keyword>
<dbReference type="Gene3D" id="3.30.1140.32">
    <property type="entry name" value="Ribosomal protein S3, C-terminal domain"/>
    <property type="match status" value="1"/>
</dbReference>
<organism evidence="11">
    <name type="scientific">Eutreptiella pomquetensis</name>
    <dbReference type="NCBI Taxonomy" id="215699"/>
    <lineage>
        <taxon>Eukaryota</taxon>
        <taxon>Discoba</taxon>
        <taxon>Euglenozoa</taxon>
        <taxon>Euglenida</taxon>
        <taxon>Spirocuta</taxon>
        <taxon>Euglenophyceae</taxon>
        <taxon>Eutreptiales</taxon>
        <taxon>Eutreptiaceae</taxon>
        <taxon>Eutreptiella</taxon>
    </lineage>
</organism>
<dbReference type="GO" id="GO:0022627">
    <property type="term" value="C:cytosolic small ribosomal subunit"/>
    <property type="evidence" value="ECO:0007669"/>
    <property type="project" value="TreeGrafter"/>
</dbReference>
<keyword evidence="11" id="KW-0934">Plastid</keyword>
<protein>
    <recommendedName>
        <fullName evidence="6">Small ribosomal subunit protein uS3c</fullName>
    </recommendedName>
    <alternativeName>
        <fullName evidence="7">30S ribosomal protein S3, chloroplastic</fullName>
    </alternativeName>
</protein>
<dbReference type="Pfam" id="PF07650">
    <property type="entry name" value="KH_2"/>
    <property type="match status" value="1"/>
</dbReference>
<dbReference type="PANTHER" id="PTHR11760:SF19">
    <property type="entry name" value="SMALL RIBOSOMAL SUBUNIT PROTEIN US3C"/>
    <property type="match status" value="1"/>
</dbReference>
<dbReference type="SUPFAM" id="SSF54814">
    <property type="entry name" value="Prokaryotic type KH domain (KH-domain type II)"/>
    <property type="match status" value="1"/>
</dbReference>
<dbReference type="InterPro" id="IPR004087">
    <property type="entry name" value="KH_dom"/>
</dbReference>
<keyword evidence="5 9" id="KW-0687">Ribonucleoprotein</keyword>
<dbReference type="InterPro" id="IPR057258">
    <property type="entry name" value="Ribosomal_uS3"/>
</dbReference>
<sequence length="214" mass="24328">MGQKVNPLGFRIGITQDHRSHWYAKPSDYSSLLMEDNFIRSYVNSKLSEAGISLVKIQRKSDHLQIDIHAERPSIIIGRNNSGLDTFRQDLNNQLSRKFTLRDIQLNIIEVTNPDSHSKLLAEFISQQLESRVPFRRVVRNATQRAQKAGVKGIKIQIAGRLNGAEIARSEWVREGQVPLQTLRANIDYCSHKAHTIYGILGIKVWIYAPNVSS</sequence>
<dbReference type="InterPro" id="IPR005704">
    <property type="entry name" value="Ribosomal_uS3_bac-typ"/>
</dbReference>
<dbReference type="InterPro" id="IPR009019">
    <property type="entry name" value="KH_sf_prok-type"/>
</dbReference>
<feature type="domain" description="KH type-2" evidence="10">
    <location>
        <begin position="39"/>
        <end position="112"/>
    </location>
</feature>
<dbReference type="PROSITE" id="PS00548">
    <property type="entry name" value="RIBOSOMAL_S3"/>
    <property type="match status" value="1"/>
</dbReference>
<proteinExistence type="inferred from homology"/>
<dbReference type="HAMAP" id="MF_01309_B">
    <property type="entry name" value="Ribosomal_uS3_B"/>
    <property type="match status" value="1"/>
</dbReference>
<dbReference type="InterPro" id="IPR015946">
    <property type="entry name" value="KH_dom-like_a/b"/>
</dbReference>
<reference evidence="11" key="1">
    <citation type="journal article" date="2017" name="PeerJ">
        <title>Chloroplast genome expansion by intron multiplication in the basal psychrophilic euglenoid Eutreptiella pomquetensis.</title>
        <authorList>
            <person name="Dabbagh N."/>
            <person name="Bennett M.S."/>
            <person name="Triemer R.E."/>
            <person name="Preisfeld A."/>
        </authorList>
    </citation>
    <scope>NUCLEOTIDE SEQUENCE</scope>
    <source>
        <strain evidence="11">CCMP1491</strain>
    </source>
</reference>
<dbReference type="PROSITE" id="PS50823">
    <property type="entry name" value="KH_TYPE_2"/>
    <property type="match status" value="1"/>
</dbReference>
<dbReference type="CDD" id="cd02412">
    <property type="entry name" value="KH-II_30S_S3"/>
    <property type="match status" value="1"/>
</dbReference>
<evidence type="ECO:0000256" key="1">
    <source>
        <dbReference type="ARBA" id="ARBA00010761"/>
    </source>
</evidence>
<keyword evidence="4 9" id="KW-0689">Ribosomal protein</keyword>
<dbReference type="InterPro" id="IPR036419">
    <property type="entry name" value="Ribosomal_S3_C_sf"/>
</dbReference>
<dbReference type="InterPro" id="IPR018280">
    <property type="entry name" value="Ribosomal_uS3_CS"/>
</dbReference>
<dbReference type="InterPro" id="IPR001351">
    <property type="entry name" value="Ribosomal_uS3_C"/>
</dbReference>
<evidence type="ECO:0000256" key="9">
    <source>
        <dbReference type="RuleBase" id="RU003624"/>
    </source>
</evidence>
<evidence type="ECO:0000256" key="5">
    <source>
        <dbReference type="ARBA" id="ARBA00023274"/>
    </source>
</evidence>
<geneLocation type="plastid" evidence="11"/>
<dbReference type="SUPFAM" id="SSF54821">
    <property type="entry name" value="Ribosomal protein S3 C-terminal domain"/>
    <property type="match status" value="1"/>
</dbReference>
<evidence type="ECO:0000313" key="11">
    <source>
        <dbReference type="EMBL" id="AST09076.1"/>
    </source>
</evidence>
<dbReference type="FunFam" id="3.30.300.20:FF:000001">
    <property type="entry name" value="30S ribosomal protein S3"/>
    <property type="match status" value="1"/>
</dbReference>
<keyword evidence="2" id="KW-0699">rRNA-binding</keyword>
<accession>A0A223FM83</accession>
<dbReference type="GO" id="GO:0019843">
    <property type="term" value="F:rRNA binding"/>
    <property type="evidence" value="ECO:0007669"/>
    <property type="project" value="UniProtKB-KW"/>
</dbReference>
<dbReference type="Gene3D" id="3.30.300.20">
    <property type="match status" value="1"/>
</dbReference>
<evidence type="ECO:0000256" key="6">
    <source>
        <dbReference type="ARBA" id="ARBA00035154"/>
    </source>
</evidence>